<dbReference type="PANTHER" id="PTHR42770:SF11">
    <property type="entry name" value="INNER MEMBRANE TRANSPORT PROTEIN YBAT"/>
    <property type="match status" value="1"/>
</dbReference>
<feature type="transmembrane region" description="Helical" evidence="6">
    <location>
        <begin position="239"/>
        <end position="263"/>
    </location>
</feature>
<feature type="transmembrane region" description="Helical" evidence="6">
    <location>
        <begin position="195"/>
        <end position="218"/>
    </location>
</feature>
<feature type="transmembrane region" description="Helical" evidence="6">
    <location>
        <begin position="135"/>
        <end position="154"/>
    </location>
</feature>
<sequence length="448" mass="46832">MTTTESGTGHDERLRRVISRPMLAFFILGDVLGAGVYSLTGDVGGEVGGAIWLAFLVAFALAFLTAFAYLELVTKYPQAAGGALYTDRAFGLPFLTFLVTFAIMASGVTSATFAASRVGGDYFTGLTGVESPPTVLIGVVAILLVAAINLWGVAESVRVNIAITLVELAGLLFVIGIGAVVLAGGDGDPAQAFEFAGSGFGVVTGVLAGAATAFYAFLGFEDSVNLAEETKEPSRSFPPAMITGLLLAAVVYLLVAFTAAMTVPLDVLTESSGPLLEVVRRGAPDLPADEIFSAVSIFAVSNTMLINMLMASRLLYGMAGRGVLPGVFGRLTARRTPWVAIAFTTGLSVLLLATVDDLGDLSDTTVLLLTAVFLLVNIAALVLRRDPVAHDHFRAPTVVLVLGALVSAVFLLPITREASIYVLALWLLLAGVVLWAVNRLLMRTAANR</sequence>
<dbReference type="Pfam" id="PF13520">
    <property type="entry name" value="AA_permease_2"/>
    <property type="match status" value="1"/>
</dbReference>
<reference evidence="7 8" key="2">
    <citation type="submission" date="2020-03" db="EMBL/GenBank/DDBJ databases">
        <authorList>
            <person name="Ichikawa N."/>
            <person name="Kimura A."/>
            <person name="Kitahashi Y."/>
            <person name="Uohara A."/>
        </authorList>
    </citation>
    <scope>NUCLEOTIDE SEQUENCE [LARGE SCALE GENOMIC DNA]</scope>
    <source>
        <strain evidence="7 8">NBRC 108639</strain>
    </source>
</reference>
<dbReference type="RefSeq" id="WP_246274295.1">
    <property type="nucleotide sequence ID" value="NZ_BAABGO010000013.1"/>
</dbReference>
<feature type="transmembrane region" description="Helical" evidence="6">
    <location>
        <begin position="395"/>
        <end position="414"/>
    </location>
</feature>
<dbReference type="PIRSF" id="PIRSF006060">
    <property type="entry name" value="AA_transporter"/>
    <property type="match status" value="1"/>
</dbReference>
<evidence type="ECO:0000313" key="8">
    <source>
        <dbReference type="Proteomes" id="UP000482800"/>
    </source>
</evidence>
<feature type="transmembrane region" description="Helical" evidence="6">
    <location>
        <begin position="51"/>
        <end position="70"/>
    </location>
</feature>
<evidence type="ECO:0000256" key="4">
    <source>
        <dbReference type="ARBA" id="ARBA00022989"/>
    </source>
</evidence>
<feature type="transmembrane region" description="Helical" evidence="6">
    <location>
        <begin position="420"/>
        <end position="441"/>
    </location>
</feature>
<feature type="transmembrane region" description="Helical" evidence="6">
    <location>
        <begin position="90"/>
        <end position="115"/>
    </location>
</feature>
<dbReference type="EMBL" id="BLPF01000003">
    <property type="protein sequence ID" value="GFJ84263.1"/>
    <property type="molecule type" value="Genomic_DNA"/>
</dbReference>
<feature type="transmembrane region" description="Helical" evidence="6">
    <location>
        <begin position="366"/>
        <end position="383"/>
    </location>
</feature>
<feature type="transmembrane region" description="Helical" evidence="6">
    <location>
        <begin position="337"/>
        <end position="354"/>
    </location>
</feature>
<dbReference type="InterPro" id="IPR002293">
    <property type="entry name" value="AA/rel_permease1"/>
</dbReference>
<comment type="caution">
    <text evidence="7">The sequence shown here is derived from an EMBL/GenBank/DDBJ whole genome shotgun (WGS) entry which is preliminary data.</text>
</comment>
<gene>
    <name evidence="7" type="ORF">Phou_084430</name>
</gene>
<dbReference type="GO" id="GO:0022857">
    <property type="term" value="F:transmembrane transporter activity"/>
    <property type="evidence" value="ECO:0007669"/>
    <property type="project" value="InterPro"/>
</dbReference>
<dbReference type="AlphaFoldDB" id="A0A6V8KGA3"/>
<evidence type="ECO:0000256" key="3">
    <source>
        <dbReference type="ARBA" id="ARBA00022692"/>
    </source>
</evidence>
<evidence type="ECO:0000313" key="7">
    <source>
        <dbReference type="EMBL" id="GFJ84263.1"/>
    </source>
</evidence>
<evidence type="ECO:0000256" key="5">
    <source>
        <dbReference type="ARBA" id="ARBA00023136"/>
    </source>
</evidence>
<dbReference type="Proteomes" id="UP000482800">
    <property type="component" value="Unassembled WGS sequence"/>
</dbReference>
<feature type="transmembrane region" description="Helical" evidence="6">
    <location>
        <begin position="291"/>
        <end position="316"/>
    </location>
</feature>
<keyword evidence="5 6" id="KW-0472">Membrane</keyword>
<keyword evidence="8" id="KW-1185">Reference proteome</keyword>
<dbReference type="GO" id="GO:0005886">
    <property type="term" value="C:plasma membrane"/>
    <property type="evidence" value="ECO:0007669"/>
    <property type="project" value="UniProtKB-SubCell"/>
</dbReference>
<proteinExistence type="predicted"/>
<evidence type="ECO:0000256" key="1">
    <source>
        <dbReference type="ARBA" id="ARBA00004651"/>
    </source>
</evidence>
<dbReference type="PANTHER" id="PTHR42770">
    <property type="entry name" value="AMINO ACID TRANSPORTER-RELATED"/>
    <property type="match status" value="1"/>
</dbReference>
<name>A0A6V8KGA3_9ACTN</name>
<keyword evidence="3 6" id="KW-0812">Transmembrane</keyword>
<organism evidence="7 8">
    <name type="scientific">Phytohabitans houttuyneae</name>
    <dbReference type="NCBI Taxonomy" id="1076126"/>
    <lineage>
        <taxon>Bacteria</taxon>
        <taxon>Bacillati</taxon>
        <taxon>Actinomycetota</taxon>
        <taxon>Actinomycetes</taxon>
        <taxon>Micromonosporales</taxon>
        <taxon>Micromonosporaceae</taxon>
    </lineage>
</organism>
<dbReference type="Gene3D" id="1.20.1740.10">
    <property type="entry name" value="Amino acid/polyamine transporter I"/>
    <property type="match status" value="1"/>
</dbReference>
<reference evidence="7 8" key="1">
    <citation type="submission" date="2020-03" db="EMBL/GenBank/DDBJ databases">
        <title>Whole genome shotgun sequence of Phytohabitans houttuyneae NBRC 108639.</title>
        <authorList>
            <person name="Komaki H."/>
            <person name="Tamura T."/>
        </authorList>
    </citation>
    <scope>NUCLEOTIDE SEQUENCE [LARGE SCALE GENOMIC DNA]</scope>
    <source>
        <strain evidence="7 8">NBRC 108639</strain>
    </source>
</reference>
<accession>A0A6V8KGA3</accession>
<dbReference type="InterPro" id="IPR050367">
    <property type="entry name" value="APC_superfamily"/>
</dbReference>
<evidence type="ECO:0000256" key="6">
    <source>
        <dbReference type="SAM" id="Phobius"/>
    </source>
</evidence>
<protein>
    <submittedName>
        <fullName evidence="7">Amino acid transporter</fullName>
    </submittedName>
</protein>
<evidence type="ECO:0000256" key="2">
    <source>
        <dbReference type="ARBA" id="ARBA00022475"/>
    </source>
</evidence>
<feature type="transmembrane region" description="Helical" evidence="6">
    <location>
        <begin position="21"/>
        <end position="39"/>
    </location>
</feature>
<keyword evidence="4 6" id="KW-1133">Transmembrane helix</keyword>
<comment type="subcellular location">
    <subcellularLocation>
        <location evidence="1">Cell membrane</location>
        <topology evidence="1">Multi-pass membrane protein</topology>
    </subcellularLocation>
</comment>
<feature type="transmembrane region" description="Helical" evidence="6">
    <location>
        <begin position="161"/>
        <end position="183"/>
    </location>
</feature>
<keyword evidence="2" id="KW-1003">Cell membrane</keyword>